<dbReference type="EMBL" id="JACRUO010000001">
    <property type="protein sequence ID" value="MBD3689265.1"/>
    <property type="molecule type" value="Genomic_DNA"/>
</dbReference>
<dbReference type="InterPro" id="IPR003439">
    <property type="entry name" value="ABC_transporter-like_ATP-bd"/>
</dbReference>
<dbReference type="Pfam" id="PF00005">
    <property type="entry name" value="ABC_tran"/>
    <property type="match status" value="1"/>
</dbReference>
<keyword evidence="1" id="KW-0813">Transport</keyword>
<keyword evidence="2" id="KW-0547">Nucleotide-binding</keyword>
<dbReference type="FunFam" id="3.40.50.300:FF:000425">
    <property type="entry name" value="Probable ABC transporter, ATP-binding subunit"/>
    <property type="match status" value="1"/>
</dbReference>
<dbReference type="InterPro" id="IPR050093">
    <property type="entry name" value="ABC_SmlMolc_Importer"/>
</dbReference>
<dbReference type="Gene3D" id="3.40.50.300">
    <property type="entry name" value="P-loop containing nucleotide triphosphate hydrolases"/>
    <property type="match status" value="1"/>
</dbReference>
<dbReference type="GO" id="GO:0005524">
    <property type="term" value="F:ATP binding"/>
    <property type="evidence" value="ECO:0007669"/>
    <property type="project" value="UniProtKB-KW"/>
</dbReference>
<dbReference type="InterPro" id="IPR003593">
    <property type="entry name" value="AAA+_ATPase"/>
</dbReference>
<evidence type="ECO:0000256" key="3">
    <source>
        <dbReference type="ARBA" id="ARBA00022840"/>
    </source>
</evidence>
<evidence type="ECO:0000313" key="6">
    <source>
        <dbReference type="EMBL" id="MBD3689265.1"/>
    </source>
</evidence>
<reference evidence="6 7" key="1">
    <citation type="submission" date="2020-08" db="EMBL/GenBank/DDBJ databases">
        <title>Winkia gen. nov., sp. nov., isolated from faeces of the Anser albifrons in China.</title>
        <authorList>
            <person name="Liu Q."/>
        </authorList>
    </citation>
    <scope>NUCLEOTIDE SEQUENCE [LARGE SCALE GENOMIC DNA]</scope>
    <source>
        <strain evidence="6 7">C62</strain>
    </source>
</reference>
<feature type="domain" description="ABC transporter" evidence="5">
    <location>
        <begin position="9"/>
        <end position="241"/>
    </location>
</feature>
<keyword evidence="3 6" id="KW-0067">ATP-binding</keyword>
<keyword evidence="7" id="KW-1185">Reference proteome</keyword>
<dbReference type="RefSeq" id="WP_191071329.1">
    <property type="nucleotide sequence ID" value="NZ_CP060506.1"/>
</dbReference>
<evidence type="ECO:0000256" key="1">
    <source>
        <dbReference type="ARBA" id="ARBA00022448"/>
    </source>
</evidence>
<dbReference type="GO" id="GO:0015418">
    <property type="term" value="F:ABC-type quaternary ammonium compound transporting activity"/>
    <property type="evidence" value="ECO:0007669"/>
    <property type="project" value="UniProtKB-EC"/>
</dbReference>
<evidence type="ECO:0000259" key="5">
    <source>
        <dbReference type="PROSITE" id="PS50893"/>
    </source>
</evidence>
<dbReference type="SUPFAM" id="SSF52540">
    <property type="entry name" value="P-loop containing nucleoside triphosphate hydrolases"/>
    <property type="match status" value="1"/>
</dbReference>
<evidence type="ECO:0000256" key="2">
    <source>
        <dbReference type="ARBA" id="ARBA00022741"/>
    </source>
</evidence>
<protein>
    <recommendedName>
        <fullName evidence="4">ABC-type quaternary amine transporter</fullName>
        <ecNumber evidence="4">7.6.2.9</ecNumber>
    </recommendedName>
</protein>
<dbReference type="Proteomes" id="UP000627538">
    <property type="component" value="Unassembled WGS sequence"/>
</dbReference>
<dbReference type="EC" id="7.6.2.9" evidence="4"/>
<dbReference type="PROSITE" id="PS50893">
    <property type="entry name" value="ABC_TRANSPORTER_2"/>
    <property type="match status" value="1"/>
</dbReference>
<evidence type="ECO:0000256" key="4">
    <source>
        <dbReference type="ARBA" id="ARBA00066388"/>
    </source>
</evidence>
<dbReference type="PANTHER" id="PTHR42781:SF4">
    <property type="entry name" value="SPERMIDINE_PUTRESCINE IMPORT ATP-BINDING PROTEIN POTA"/>
    <property type="match status" value="1"/>
</dbReference>
<dbReference type="AlphaFoldDB" id="A0A8I0G7G7"/>
<organism evidence="6 7">
    <name type="scientific">Nanchangia anserum</name>
    <dbReference type="NCBI Taxonomy" id="2692125"/>
    <lineage>
        <taxon>Bacteria</taxon>
        <taxon>Bacillati</taxon>
        <taxon>Actinomycetota</taxon>
        <taxon>Actinomycetes</taxon>
        <taxon>Actinomycetales</taxon>
        <taxon>Actinomycetaceae</taxon>
        <taxon>Nanchangia</taxon>
    </lineage>
</organism>
<sequence>MMSTREPRLDIRVVSVRYGTHTVVRDASLGVEAGAMTAVLGPSGSGKSSLLRAVAGLETPAGGRVAIDGVDVTATPPHERGIGMMFQSGALFDHYSVGGNVAYALSRGRFRVPRAQRKHRVEELLDLVGLRGFASRPPASLSGGQAQRVALARALASHPRVLLLDEPLSALDRSLREHLALEIRRIVTSQGIGGLYVTHDQDEAFSVADRLAILIDGRIRREGGTREVWEDPREADVAAFLGYDPIVPADIAATWGVSGPAQHALALAPGALRLAEDAARPLVIDAEVVSITDVRGARDVCVDIAGIGRARVRAPMRWHPRGSVLPLRLDDDQVAWVR</sequence>
<proteinExistence type="predicted"/>
<dbReference type="PROSITE" id="PS00211">
    <property type="entry name" value="ABC_TRANSPORTER_1"/>
    <property type="match status" value="1"/>
</dbReference>
<accession>A0A8I0G7G7</accession>
<dbReference type="SMART" id="SM00382">
    <property type="entry name" value="AAA"/>
    <property type="match status" value="1"/>
</dbReference>
<name>A0A8I0G7G7_9ACTO</name>
<dbReference type="InterPro" id="IPR017871">
    <property type="entry name" value="ABC_transporter-like_CS"/>
</dbReference>
<dbReference type="InterPro" id="IPR027417">
    <property type="entry name" value="P-loop_NTPase"/>
</dbReference>
<dbReference type="GO" id="GO:0016887">
    <property type="term" value="F:ATP hydrolysis activity"/>
    <property type="evidence" value="ECO:0007669"/>
    <property type="project" value="InterPro"/>
</dbReference>
<evidence type="ECO:0000313" key="7">
    <source>
        <dbReference type="Proteomes" id="UP000627538"/>
    </source>
</evidence>
<comment type="caution">
    <text evidence="6">The sequence shown here is derived from an EMBL/GenBank/DDBJ whole genome shotgun (WGS) entry which is preliminary data.</text>
</comment>
<gene>
    <name evidence="6" type="ORF">H8R10_03340</name>
</gene>
<dbReference type="PANTHER" id="PTHR42781">
    <property type="entry name" value="SPERMIDINE/PUTRESCINE IMPORT ATP-BINDING PROTEIN POTA"/>
    <property type="match status" value="1"/>
</dbReference>